<proteinExistence type="predicted"/>
<protein>
    <submittedName>
        <fullName evidence="1">Membrane dipeptidase</fullName>
        <ecNumber evidence="1">3.4.13.-</ecNumber>
    </submittedName>
</protein>
<keyword evidence="2" id="KW-1185">Reference proteome</keyword>
<reference evidence="1 2" key="2">
    <citation type="submission" date="2023-10" db="EMBL/GenBank/DDBJ databases">
        <authorList>
            <person name="Han X.F."/>
        </authorList>
    </citation>
    <scope>NUCLEOTIDE SEQUENCE [LARGE SCALE GENOMIC DNA]</scope>
    <source>
        <strain evidence="1 2">KCTC 39840</strain>
    </source>
</reference>
<keyword evidence="1" id="KW-0645">Protease</keyword>
<dbReference type="EMBL" id="JAWSTH010000045">
    <property type="protein sequence ID" value="MDW5596003.1"/>
    <property type="molecule type" value="Genomic_DNA"/>
</dbReference>
<dbReference type="GO" id="GO:0016805">
    <property type="term" value="F:dipeptidase activity"/>
    <property type="evidence" value="ECO:0007669"/>
    <property type="project" value="UniProtKB-KW"/>
</dbReference>
<dbReference type="Gene3D" id="3.20.20.140">
    <property type="entry name" value="Metal-dependent hydrolases"/>
    <property type="match status" value="1"/>
</dbReference>
<keyword evidence="1" id="KW-0378">Hydrolase</keyword>
<evidence type="ECO:0000313" key="1">
    <source>
        <dbReference type="EMBL" id="MDW5596003.1"/>
    </source>
</evidence>
<dbReference type="InterPro" id="IPR008257">
    <property type="entry name" value="Pept_M19"/>
</dbReference>
<dbReference type="Proteomes" id="UP001284601">
    <property type="component" value="Unassembled WGS sequence"/>
</dbReference>
<accession>A0ABU4HRQ3</accession>
<reference evidence="2" key="1">
    <citation type="submission" date="2023-07" db="EMBL/GenBank/DDBJ databases">
        <title>Conexibacter stalactiti sp. nov., isolated from stalactites in a lava cave and emended description of the genus Conexibacter.</title>
        <authorList>
            <person name="Lee S.D."/>
        </authorList>
    </citation>
    <scope>NUCLEOTIDE SEQUENCE [LARGE SCALE GENOMIC DNA]</scope>
    <source>
        <strain evidence="2">KCTC 39840</strain>
    </source>
</reference>
<gene>
    <name evidence="1" type="ORF">R7226_16760</name>
</gene>
<evidence type="ECO:0000313" key="2">
    <source>
        <dbReference type="Proteomes" id="UP001284601"/>
    </source>
</evidence>
<dbReference type="PANTHER" id="PTHR10443">
    <property type="entry name" value="MICROSOMAL DIPEPTIDASE"/>
    <property type="match status" value="1"/>
</dbReference>
<comment type="caution">
    <text evidence="1">The sequence shown here is derived from an EMBL/GenBank/DDBJ whole genome shotgun (WGS) entry which is preliminary data.</text>
</comment>
<dbReference type="PROSITE" id="PS51365">
    <property type="entry name" value="RENAL_DIPEPTIDASE_2"/>
    <property type="match status" value="1"/>
</dbReference>
<organism evidence="1 2">
    <name type="scientific">Conexibacter stalactiti</name>
    <dbReference type="NCBI Taxonomy" id="1940611"/>
    <lineage>
        <taxon>Bacteria</taxon>
        <taxon>Bacillati</taxon>
        <taxon>Actinomycetota</taxon>
        <taxon>Thermoleophilia</taxon>
        <taxon>Solirubrobacterales</taxon>
        <taxon>Conexibacteraceae</taxon>
        <taxon>Conexibacter</taxon>
    </lineage>
</organism>
<name>A0ABU4HRQ3_9ACTN</name>
<dbReference type="EC" id="3.4.13.-" evidence="1"/>
<dbReference type="SUPFAM" id="SSF51556">
    <property type="entry name" value="Metallo-dependent hydrolases"/>
    <property type="match status" value="1"/>
</dbReference>
<dbReference type="InterPro" id="IPR032466">
    <property type="entry name" value="Metal_Hydrolase"/>
</dbReference>
<keyword evidence="1" id="KW-0224">Dipeptidase</keyword>
<dbReference type="PANTHER" id="PTHR10443:SF12">
    <property type="entry name" value="DIPEPTIDASE"/>
    <property type="match status" value="1"/>
</dbReference>
<dbReference type="Pfam" id="PF01244">
    <property type="entry name" value="Peptidase_M19"/>
    <property type="match status" value="1"/>
</dbReference>
<sequence length="399" mass="44557">MIFDWHAHYPMQVVKDLSPHSTIDRMRRVRGRATIGDRIRALILNLASRIGSDRDEHSGPRITLDGMEAARVGVLMSVLFRPFEEMDLSKPYAAPPASRYFPALLEDLEAVEAHVDGLADRRARLAHDRAELEQCLSDGATAIVHCVEGGFHLGDRDDEIAANCAELARRGVAYVTVAHLFFRQVATNAPAIPFIPDPLYGVIFPQRGRDRLTPRGEAVVRGLVANRILIDLSHMDPGAIREVFALLDGTLDPAAQVPIVSTHAGYRFGKQQYMHDDETLRQIARRDGVVGLIMAQHQLNDGLRRDRTKTLEQSLDVIRRHIDKIAEVTGSHRHVALGTDFDGFIKPTMGGLESTADLRRLDEALHAHYGDDAELMTSRNSLRVLRRLWAEPAPEAPRR</sequence>
<dbReference type="RefSeq" id="WP_318598356.1">
    <property type="nucleotide sequence ID" value="NZ_JAWSTH010000045.1"/>
</dbReference>